<dbReference type="InterPro" id="IPR007111">
    <property type="entry name" value="NACHT_NTPase"/>
</dbReference>
<dbReference type="SUPFAM" id="SSF52540">
    <property type="entry name" value="P-loop containing nucleoside triphosphate hydrolases"/>
    <property type="match status" value="1"/>
</dbReference>
<dbReference type="PANTHER" id="PTHR10039:SF14">
    <property type="entry name" value="NACHT DOMAIN-CONTAINING PROTEIN"/>
    <property type="match status" value="1"/>
</dbReference>
<protein>
    <submittedName>
        <fullName evidence="3">NACHT domain protein</fullName>
    </submittedName>
</protein>
<dbReference type="EMBL" id="JAULSN010000002">
    <property type="protein sequence ID" value="KAK3378716.1"/>
    <property type="molecule type" value="Genomic_DNA"/>
</dbReference>
<dbReference type="Proteomes" id="UP001287356">
    <property type="component" value="Unassembled WGS sequence"/>
</dbReference>
<dbReference type="InterPro" id="IPR036770">
    <property type="entry name" value="Ankyrin_rpt-contain_sf"/>
</dbReference>
<accession>A0AAE0NCJ9</accession>
<dbReference type="AlphaFoldDB" id="A0AAE0NCJ9"/>
<dbReference type="PROSITE" id="PS50837">
    <property type="entry name" value="NACHT"/>
    <property type="match status" value="1"/>
</dbReference>
<keyword evidence="4" id="KW-1185">Reference proteome</keyword>
<comment type="caution">
    <text evidence="3">The sequence shown here is derived from an EMBL/GenBank/DDBJ whole genome shotgun (WGS) entry which is preliminary data.</text>
</comment>
<keyword evidence="1" id="KW-0677">Repeat</keyword>
<feature type="domain" description="NACHT" evidence="2">
    <location>
        <begin position="280"/>
        <end position="420"/>
    </location>
</feature>
<evidence type="ECO:0000313" key="3">
    <source>
        <dbReference type="EMBL" id="KAK3378716.1"/>
    </source>
</evidence>
<dbReference type="PANTHER" id="PTHR10039">
    <property type="entry name" value="AMELOGENIN"/>
    <property type="match status" value="1"/>
</dbReference>
<dbReference type="Pfam" id="PF24809">
    <property type="entry name" value="DUF7708"/>
    <property type="match status" value="1"/>
</dbReference>
<dbReference type="InterPro" id="IPR056884">
    <property type="entry name" value="NPHP3-like_N"/>
</dbReference>
<dbReference type="InterPro" id="IPR027417">
    <property type="entry name" value="P-loop_NTPase"/>
</dbReference>
<sequence>MATPNDPIQAAFETAVLKFKNDVNDAEIYDKISQATSVDHVYKETKKLQAEQAKHGHLRHLSKIDPYLTRLNDYSDAIGVFVQAKPDILALIWGPIVLLLQWANVLKASFDAVVDTMAEIGNALPEFKQAALLFGRNDRIGDVLLLFFKEIIEFYSIAFRFFRLSRWRYVFEALWPKYRNKIKVVKENVESHTLLLRRDTQSEDIRQQHELRVRALEHFDITDSTDRRQEYRSIMTDVRPERYDDKLHWVQSRVCEGTGRWLLKTPAFTEWLDGSDKSKRCMWLQGIPGSGKTFLSTTAIQSARGRGKALFIFLTYTLADRTSALSVFHSLIFQLASQDEMLQSVVCQSSLEVLRNNLEAAEKLLSNLVLACKEPVYIVVDGLDEIGEAQRCLLVQRLMTLLDVLEGLRVCMSSRPEADLKKCLASQPKSTLRVDAENSGSIQVYVNTWTEDWLRGCHASGEFKSEIRRLLSPLAWKSKGMFLYANVVLKCVEFMDNISEIENELRVLPESLNAAYERIFQRISSLDPYAKTKACKILGWIACAPTPLTLREIQHALTIRTEDREGKLPLQINLQLDKVCGPIVEVVDDCVQFVHFTVKEYISSPRLVECIDIWESTLSLATCCIAYLCQEHHDPGLLEEEISENALGGKYVFHEYATTSWLELVERIISPAAPDAPISHDLIHPLGMLLEDRSNPKYSGEIESEKPAIKALKAVSPDLHELLAKAIQFRQECSASQHKRQQGSSWINLDPLTISHTSVLIHETVDSLLDCQGSPSCYQRNCDGCLLRKIYGARPFNCSFVYCPRRRLGFETRNERQSHEKYHDRPWKCSIPTCEYAHGGFLSRRMRDHHLAQYHQTRETDQIPRATQPDPDPDEIQPLLFDLIQADNIDAVRLLIPFWKPLRKSSVDRKLLELAASFGSPALFVLLLKEGFGKSFGEGVCFHLGLRWKPTGHPGPLVAVAINHGNTEVLDLFLEYLSSFYIAPGSLHDLCLTTLQEVLKSDSGKVYDIWEKYMNIAESQTKRQEQRGPDGLKYTASRFAQLSTLQWTTGFPDRVQFLLNLWVKKRIVEDMGPIYCGGTLVNVARTNFDIDMAKVLLQGGAEVDHRRSDKYTTALHHAARKPTIEAAEFAKFLLLCGASPELQSLKSKTRIRDENGAKNISEHLGVTWDELVARTKKQRDEYLGQGNINPISEEALSHFARLATSHEDMDPDGRERDLAA</sequence>
<reference evidence="3" key="1">
    <citation type="journal article" date="2023" name="Mol. Phylogenet. Evol.">
        <title>Genome-scale phylogeny and comparative genomics of the fungal order Sordariales.</title>
        <authorList>
            <person name="Hensen N."/>
            <person name="Bonometti L."/>
            <person name="Westerberg I."/>
            <person name="Brannstrom I.O."/>
            <person name="Guillou S."/>
            <person name="Cros-Aarteil S."/>
            <person name="Calhoun S."/>
            <person name="Haridas S."/>
            <person name="Kuo A."/>
            <person name="Mondo S."/>
            <person name="Pangilinan J."/>
            <person name="Riley R."/>
            <person name="LaButti K."/>
            <person name="Andreopoulos B."/>
            <person name="Lipzen A."/>
            <person name="Chen C."/>
            <person name="Yan M."/>
            <person name="Daum C."/>
            <person name="Ng V."/>
            <person name="Clum A."/>
            <person name="Steindorff A."/>
            <person name="Ohm R.A."/>
            <person name="Martin F."/>
            <person name="Silar P."/>
            <person name="Natvig D.O."/>
            <person name="Lalanne C."/>
            <person name="Gautier V."/>
            <person name="Ament-Velasquez S.L."/>
            <person name="Kruys A."/>
            <person name="Hutchinson M.I."/>
            <person name="Powell A.J."/>
            <person name="Barry K."/>
            <person name="Miller A.N."/>
            <person name="Grigoriev I.V."/>
            <person name="Debuchy R."/>
            <person name="Gladieux P."/>
            <person name="Hiltunen Thoren M."/>
            <person name="Johannesson H."/>
        </authorList>
    </citation>
    <scope>NUCLEOTIDE SEQUENCE</scope>
    <source>
        <strain evidence="3">CBS 958.72</strain>
    </source>
</reference>
<dbReference type="Gene3D" id="1.25.40.20">
    <property type="entry name" value="Ankyrin repeat-containing domain"/>
    <property type="match status" value="1"/>
</dbReference>
<gene>
    <name evidence="3" type="ORF">B0T24DRAFT_568254</name>
</gene>
<dbReference type="InterPro" id="IPR054471">
    <property type="entry name" value="GPIID_WHD"/>
</dbReference>
<evidence type="ECO:0000313" key="4">
    <source>
        <dbReference type="Proteomes" id="UP001287356"/>
    </source>
</evidence>
<reference evidence="3" key="2">
    <citation type="submission" date="2023-06" db="EMBL/GenBank/DDBJ databases">
        <authorList>
            <consortium name="Lawrence Berkeley National Laboratory"/>
            <person name="Haridas S."/>
            <person name="Hensen N."/>
            <person name="Bonometti L."/>
            <person name="Westerberg I."/>
            <person name="Brannstrom I.O."/>
            <person name="Guillou S."/>
            <person name="Cros-Aarteil S."/>
            <person name="Calhoun S."/>
            <person name="Kuo A."/>
            <person name="Mondo S."/>
            <person name="Pangilinan J."/>
            <person name="Riley R."/>
            <person name="Labutti K."/>
            <person name="Andreopoulos B."/>
            <person name="Lipzen A."/>
            <person name="Chen C."/>
            <person name="Yanf M."/>
            <person name="Daum C."/>
            <person name="Ng V."/>
            <person name="Clum A."/>
            <person name="Steindorff A."/>
            <person name="Ohm R."/>
            <person name="Martin F."/>
            <person name="Silar P."/>
            <person name="Natvig D."/>
            <person name="Lalanne C."/>
            <person name="Gautier V."/>
            <person name="Ament-Velasquez S.L."/>
            <person name="Kruys A."/>
            <person name="Hutchinson M.I."/>
            <person name="Powell A.J."/>
            <person name="Barry K."/>
            <person name="Miller A.N."/>
            <person name="Grigoriev I.V."/>
            <person name="Debuchy R."/>
            <person name="Gladieux P."/>
            <person name="Thoren M.H."/>
            <person name="Johannesson H."/>
        </authorList>
    </citation>
    <scope>NUCLEOTIDE SEQUENCE</scope>
    <source>
        <strain evidence="3">CBS 958.72</strain>
    </source>
</reference>
<dbReference type="Pfam" id="PF22939">
    <property type="entry name" value="WHD_GPIID"/>
    <property type="match status" value="1"/>
</dbReference>
<dbReference type="Pfam" id="PF24883">
    <property type="entry name" value="NPHP3_N"/>
    <property type="match status" value="1"/>
</dbReference>
<organism evidence="3 4">
    <name type="scientific">Lasiosphaeria ovina</name>
    <dbReference type="NCBI Taxonomy" id="92902"/>
    <lineage>
        <taxon>Eukaryota</taxon>
        <taxon>Fungi</taxon>
        <taxon>Dikarya</taxon>
        <taxon>Ascomycota</taxon>
        <taxon>Pezizomycotina</taxon>
        <taxon>Sordariomycetes</taxon>
        <taxon>Sordariomycetidae</taxon>
        <taxon>Sordariales</taxon>
        <taxon>Lasiosphaeriaceae</taxon>
        <taxon>Lasiosphaeria</taxon>
    </lineage>
</organism>
<dbReference type="InterPro" id="IPR056125">
    <property type="entry name" value="DUF7708"/>
</dbReference>
<evidence type="ECO:0000259" key="2">
    <source>
        <dbReference type="PROSITE" id="PS50837"/>
    </source>
</evidence>
<dbReference type="SUPFAM" id="SSF48403">
    <property type="entry name" value="Ankyrin repeat"/>
    <property type="match status" value="1"/>
</dbReference>
<name>A0AAE0NCJ9_9PEZI</name>
<dbReference type="Gene3D" id="3.40.50.300">
    <property type="entry name" value="P-loop containing nucleotide triphosphate hydrolases"/>
    <property type="match status" value="1"/>
</dbReference>
<evidence type="ECO:0000256" key="1">
    <source>
        <dbReference type="ARBA" id="ARBA00022737"/>
    </source>
</evidence>
<proteinExistence type="predicted"/>